<dbReference type="Pfam" id="PF13183">
    <property type="entry name" value="Fer4_8"/>
    <property type="match status" value="1"/>
</dbReference>
<keyword evidence="2 6" id="KW-0479">Metal-binding</keyword>
<dbReference type="GO" id="GO:0019154">
    <property type="term" value="F:glycolate dehydrogenase activity"/>
    <property type="evidence" value="ECO:0007669"/>
    <property type="project" value="UniProtKB-EC"/>
</dbReference>
<keyword evidence="3" id="KW-0677">Repeat</keyword>
<dbReference type="EC" id="1.1.99.14" evidence="6"/>
<dbReference type="InterPro" id="IPR012257">
    <property type="entry name" value="Glc_ox_4Fe-4S"/>
</dbReference>
<dbReference type="NCBIfam" id="NF008434">
    <property type="entry name" value="PRK11274.1"/>
    <property type="match status" value="1"/>
</dbReference>
<proteinExistence type="predicted"/>
<dbReference type="InterPro" id="IPR017900">
    <property type="entry name" value="4Fe4S_Fe_S_CS"/>
</dbReference>
<dbReference type="EMBL" id="JABXYJ010000003">
    <property type="protein sequence ID" value="NVO77489.1"/>
    <property type="molecule type" value="Genomic_DNA"/>
</dbReference>
<keyword evidence="1 6" id="KW-0004">4Fe-4S</keyword>
<gene>
    <name evidence="8" type="primary">glcF</name>
    <name evidence="8" type="ORF">HV832_06560</name>
</gene>
<keyword evidence="4 6" id="KW-0408">Iron</keyword>
<reference evidence="8 9" key="1">
    <citation type="submission" date="2020-06" db="EMBL/GenBank/DDBJ databases">
        <authorList>
            <person name="Qiu C."/>
            <person name="Liu Z."/>
        </authorList>
    </citation>
    <scope>NUCLEOTIDE SEQUENCE [LARGE SCALE GENOMIC DNA]</scope>
    <source>
        <strain evidence="8 9">EM 1</strain>
    </source>
</reference>
<evidence type="ECO:0000256" key="4">
    <source>
        <dbReference type="ARBA" id="ARBA00023004"/>
    </source>
</evidence>
<dbReference type="PANTHER" id="PTHR32479:SF17">
    <property type="entry name" value="GLYCOLATE OXIDASE IRON-SULFUR SUBUNIT"/>
    <property type="match status" value="1"/>
</dbReference>
<evidence type="ECO:0000256" key="5">
    <source>
        <dbReference type="ARBA" id="ARBA00023014"/>
    </source>
</evidence>
<evidence type="ECO:0000313" key="9">
    <source>
        <dbReference type="Proteomes" id="UP000588051"/>
    </source>
</evidence>
<dbReference type="InterPro" id="IPR017896">
    <property type="entry name" value="4Fe4S_Fe-S-bd"/>
</dbReference>
<dbReference type="PANTHER" id="PTHR32479">
    <property type="entry name" value="GLYCOLATE OXIDASE IRON-SULFUR SUBUNIT"/>
    <property type="match status" value="1"/>
</dbReference>
<dbReference type="SUPFAM" id="SSF46548">
    <property type="entry name" value="alpha-helical ferredoxin"/>
    <property type="match status" value="1"/>
</dbReference>
<dbReference type="Proteomes" id="UP000588051">
    <property type="component" value="Unassembled WGS sequence"/>
</dbReference>
<keyword evidence="8" id="KW-0560">Oxidoreductase</keyword>
<dbReference type="FunFam" id="1.10.1060.10:FF:000012">
    <property type="entry name" value="Glycolate oxidase iron-sulfur subunit"/>
    <property type="match status" value="1"/>
</dbReference>
<dbReference type="Pfam" id="PF02754">
    <property type="entry name" value="CCG"/>
    <property type="match status" value="2"/>
</dbReference>
<dbReference type="Gene3D" id="1.10.1060.10">
    <property type="entry name" value="Alpha-helical ferredoxin"/>
    <property type="match status" value="1"/>
</dbReference>
<dbReference type="InterPro" id="IPR009051">
    <property type="entry name" value="Helical_ferredxn"/>
</dbReference>
<protein>
    <recommendedName>
        <fullName evidence="6">Glycolate oxidase iron-sulfur subunit</fullName>
        <ecNumber evidence="6">1.1.99.14</ecNumber>
    </recommendedName>
</protein>
<comment type="catalytic activity">
    <reaction evidence="6">
        <text>(R)-lactate + A = pyruvate + AH2</text>
        <dbReference type="Rhea" id="RHEA:15089"/>
        <dbReference type="ChEBI" id="CHEBI:13193"/>
        <dbReference type="ChEBI" id="CHEBI:15361"/>
        <dbReference type="ChEBI" id="CHEBI:16004"/>
        <dbReference type="ChEBI" id="CHEBI:17499"/>
    </reaction>
</comment>
<dbReference type="AlphaFoldDB" id="A0A850QE62"/>
<evidence type="ECO:0000313" key="8">
    <source>
        <dbReference type="EMBL" id="NVO77489.1"/>
    </source>
</evidence>
<keyword evidence="6" id="KW-0813">Transport</keyword>
<dbReference type="PROSITE" id="PS00198">
    <property type="entry name" value="4FE4S_FER_1"/>
    <property type="match status" value="2"/>
</dbReference>
<comment type="caution">
    <text evidence="8">The sequence shown here is derived from an EMBL/GenBank/DDBJ whole genome shotgun (WGS) entry which is preliminary data.</text>
</comment>
<dbReference type="RefSeq" id="WP_176802753.1">
    <property type="nucleotide sequence ID" value="NZ_JABXYJ010000003.1"/>
</dbReference>
<comment type="function">
    <text evidence="6">Component of a complex that catalyzes the oxidation of glycolate to glyoxylate.</text>
</comment>
<organism evidence="8 9">
    <name type="scientific">Undibacterium oligocarboniphilum</name>
    <dbReference type="NCBI Taxonomy" id="666702"/>
    <lineage>
        <taxon>Bacteria</taxon>
        <taxon>Pseudomonadati</taxon>
        <taxon>Pseudomonadota</taxon>
        <taxon>Betaproteobacteria</taxon>
        <taxon>Burkholderiales</taxon>
        <taxon>Oxalobacteraceae</taxon>
        <taxon>Undibacterium</taxon>
    </lineage>
</organism>
<name>A0A850QE62_9BURK</name>
<comment type="catalytic activity">
    <reaction evidence="6">
        <text>glycolate + A = glyoxylate + AH2</text>
        <dbReference type="Rhea" id="RHEA:21264"/>
        <dbReference type="ChEBI" id="CHEBI:13193"/>
        <dbReference type="ChEBI" id="CHEBI:17499"/>
        <dbReference type="ChEBI" id="CHEBI:29805"/>
        <dbReference type="ChEBI" id="CHEBI:36655"/>
        <dbReference type="EC" id="1.1.99.14"/>
    </reaction>
</comment>
<evidence type="ECO:0000256" key="6">
    <source>
        <dbReference type="PIRNR" id="PIRNR000139"/>
    </source>
</evidence>
<keyword evidence="9" id="KW-1185">Reference proteome</keyword>
<dbReference type="PROSITE" id="PS51379">
    <property type="entry name" value="4FE4S_FER_2"/>
    <property type="match status" value="2"/>
</dbReference>
<dbReference type="GO" id="GO:0046872">
    <property type="term" value="F:metal ion binding"/>
    <property type="evidence" value="ECO:0007669"/>
    <property type="project" value="UniProtKB-UniRule"/>
</dbReference>
<keyword evidence="5 6" id="KW-0411">Iron-sulfur</keyword>
<feature type="domain" description="4Fe-4S ferredoxin-type" evidence="7">
    <location>
        <begin position="15"/>
        <end position="47"/>
    </location>
</feature>
<evidence type="ECO:0000256" key="2">
    <source>
        <dbReference type="ARBA" id="ARBA00022723"/>
    </source>
</evidence>
<feature type="domain" description="4Fe-4S ferredoxin-type" evidence="7">
    <location>
        <begin position="66"/>
        <end position="89"/>
    </location>
</feature>
<dbReference type="PIRSF" id="PIRSF000139">
    <property type="entry name" value="Glc_ox_4Fe-4S"/>
    <property type="match status" value="1"/>
</dbReference>
<evidence type="ECO:0000259" key="7">
    <source>
        <dbReference type="PROSITE" id="PS51379"/>
    </source>
</evidence>
<accession>A0A850QE62</accession>
<comment type="cofactor">
    <cofactor evidence="6">
        <name>[4Fe-4S] cluster</name>
        <dbReference type="ChEBI" id="CHEBI:49883"/>
    </cofactor>
    <text evidence="6">Binds 2 [4Fe-4S] clusters.</text>
</comment>
<evidence type="ECO:0000256" key="3">
    <source>
        <dbReference type="ARBA" id="ARBA00022737"/>
    </source>
</evidence>
<dbReference type="GO" id="GO:0051539">
    <property type="term" value="F:4 iron, 4 sulfur cluster binding"/>
    <property type="evidence" value="ECO:0007669"/>
    <property type="project" value="UniProtKB-UniRule"/>
</dbReference>
<dbReference type="InterPro" id="IPR004017">
    <property type="entry name" value="Cys_rich_dom"/>
</dbReference>
<evidence type="ECO:0000256" key="1">
    <source>
        <dbReference type="ARBA" id="ARBA00022485"/>
    </source>
</evidence>
<sequence length="407" mass="44919">MQTNLADFIKDSREGKEADDILRKCVHCGFCTATCPTYQLLGDELDGPRGRIYLIKQVLEGKPATQKTQQHLDRCLTCRNCESTCPSGVQYGRLLDIGRQVVEQQVGRSPVQQMLRTGLKELLPRPWIFKPAMRLGQAMRPVLPAALRAKVPEKKTTIAWPQTNHVRKMLLLDGCVQPAMSPNINSATARVLDVLGVQLIVAPKAGCCGAIRFHLNEQDAALDDMRRNIDAWWPFIEAGAEAIVMTASGCGVTVKDYGHLLAHDTVYAEKARQVSALTKDLSEILPEFESQIAVRMQGKITQRITWHPPCTLQHGQQIRGKVEAILRAAGVDVQLCADSHLCCGSAGTYSVLQPDLSYRLRDNKLEKLLATTPDAIVSANIGCITHLQSGTGKPVLHWIELLEQALH</sequence>
<keyword evidence="6" id="KW-0249">Electron transport</keyword>